<dbReference type="FunFam" id="3.40.309.10:FF:000002">
    <property type="entry name" value="Methylmalonate-semialdehyde dehydrogenase (Acylating)"/>
    <property type="match status" value="1"/>
</dbReference>
<evidence type="ECO:0000256" key="10">
    <source>
        <dbReference type="SAM" id="Phobius"/>
    </source>
</evidence>
<dbReference type="EC" id="1.2.1.27" evidence="3"/>
<proteinExistence type="inferred from homology"/>
<evidence type="ECO:0000313" key="12">
    <source>
        <dbReference type="EMBL" id="KAK9843955.1"/>
    </source>
</evidence>
<dbReference type="AlphaFoldDB" id="A0AAW1SCQ6"/>
<feature type="transmembrane region" description="Helical" evidence="10">
    <location>
        <begin position="892"/>
        <end position="912"/>
    </location>
</feature>
<reference evidence="12 13" key="1">
    <citation type="journal article" date="2024" name="Nat. Commun.">
        <title>Phylogenomics reveals the evolutionary origins of lichenization in chlorophyte algae.</title>
        <authorList>
            <person name="Puginier C."/>
            <person name="Libourel C."/>
            <person name="Otte J."/>
            <person name="Skaloud P."/>
            <person name="Haon M."/>
            <person name="Grisel S."/>
            <person name="Petersen M."/>
            <person name="Berrin J.G."/>
            <person name="Delaux P.M."/>
            <person name="Dal Grande F."/>
            <person name="Keller J."/>
        </authorList>
    </citation>
    <scope>NUCLEOTIDE SEQUENCE [LARGE SCALE GENOMIC DNA]</scope>
    <source>
        <strain evidence="12 13">SAG 245.80</strain>
    </source>
</reference>
<dbReference type="GO" id="GO:0004491">
    <property type="term" value="F:methylmalonate-semialdehyde dehydrogenase (acylating, NAD) activity"/>
    <property type="evidence" value="ECO:0007669"/>
    <property type="project" value="UniProtKB-EC"/>
</dbReference>
<dbReference type="PROSITE" id="PS00070">
    <property type="entry name" value="ALDEHYDE_DEHYDR_CYS"/>
    <property type="match status" value="1"/>
</dbReference>
<evidence type="ECO:0000256" key="2">
    <source>
        <dbReference type="ARBA" id="ARBA00009986"/>
    </source>
</evidence>
<evidence type="ECO:0000259" key="11">
    <source>
        <dbReference type="Pfam" id="PF00171"/>
    </source>
</evidence>
<dbReference type="Pfam" id="PF00171">
    <property type="entry name" value="Aldedh"/>
    <property type="match status" value="1"/>
</dbReference>
<dbReference type="SUPFAM" id="SSF53720">
    <property type="entry name" value="ALDH-like"/>
    <property type="match status" value="1"/>
</dbReference>
<feature type="domain" description="Aldehyde dehydrogenase" evidence="11">
    <location>
        <begin position="40"/>
        <end position="502"/>
    </location>
</feature>
<comment type="subcellular location">
    <subcellularLocation>
        <location evidence="1">Membrane</location>
        <topology evidence="1">Multi-pass membrane protein</topology>
    </subcellularLocation>
</comment>
<dbReference type="NCBIfam" id="TIGR01722">
    <property type="entry name" value="MMSDH"/>
    <property type="match status" value="1"/>
</dbReference>
<evidence type="ECO:0000256" key="6">
    <source>
        <dbReference type="ARBA" id="ARBA00023002"/>
    </source>
</evidence>
<dbReference type="Pfam" id="PF01925">
    <property type="entry name" value="TauE"/>
    <property type="match status" value="2"/>
</dbReference>
<gene>
    <name evidence="12" type="ORF">WJX81_000413</name>
</gene>
<sequence length="1082" mass="114240">MMLRTLVYQARAAATACNYTGAGLRGLTTARLLINGEFKESQTDTWIDVTNPATQEVVSRCPETTPAEFQAAVQAAKDAFPAWRRTPLPMRQRVMFKLQQLIRSNMSELAASVTLEQGKTLLDARGDVFRGLEVVEYACGLAPDLRGDYIEHVSAGMDTYSFRQPLGVCAGICPFNFPAMIPLWMFPLAVTAGNTFVLKPSEKDPGAAVMLAELAMQAGLPKGVLSVVHGARPAVTAILDHPDIRAVSFVGSDQAGRFIYERGCANGKRVQANMGAKNHAVVLPDAHREATVAALTGAAFGAAGQRCMAISAAVFVGGVAPWRDALVRKAKSLKVGNGADKDTDVGPLISPEAVERAVRLITEGIHQGAECALDGRGAVVPGHENGNWLGPTLLANVTMDMDVWREEIFAPVLVCLEADSLDVALEIVNSNTHGNGTAIFTRSGPAARKFQDEVQVGMVGINVPIPVPLPFFSFTGWRGSFHGDLHMYGKAGLDFYTQPKTVTTNWRDLDDQAGNRTPELDALFEVLEDPLGHNTKDEDHKRLWPLNWSDVAGFLIATVGLFIAAGGGLGGGGILVPVYILLLGYSTNIAVALSNITIVGGSVANFAINARKRHHFLDRPLIDWDLILVMEPATIMGALVGGYMNRASPNWLTTMVLAVLLAVLTWKLAVRAIITWQRESDALAAARAAQDGAPDLAQPLLANAHAGVPVAESFEAETFDPPTPVSARSLSRSITEPLPVGDSMQRPSATRASHDAADAGLAGSPMAYTSAGSLTQSDSAGDGGPEAFGRGGGARFGSFRRSLSYGQVAGGPGSMRGGVLSRGSPGGGTLLRGPEGGPGSGTDAAGAGDDDPNKHFCEKRRIPLGKLAVLLLLFAGVLASDLLKERTRCGSLAYWATVCSVLPLVLLVTALVRAQLVRAFHAGLAANYKWQEGDMAWSERNTLLYPAICSLAGVVAGAFGVGGGVVKGPLMLEMGVLPDVAAATSATMILFTSAAAAVVFLSFGGVPPAYASLAFTVGLISTAAGQSACNWLMRRLNRRSVVIIAMVLLMGLSVLIILYEAILATVDAAWDHRLWHFGKICA</sequence>
<evidence type="ECO:0000256" key="9">
    <source>
        <dbReference type="SAM" id="MobiDB-lite"/>
    </source>
</evidence>
<evidence type="ECO:0000256" key="7">
    <source>
        <dbReference type="ARBA" id="ARBA00023027"/>
    </source>
</evidence>
<dbReference type="FunFam" id="3.40.605.10:FF:000003">
    <property type="entry name" value="Methylmalonate-semialdehyde dehydrogenase [acylating]"/>
    <property type="match status" value="1"/>
</dbReference>
<evidence type="ECO:0000256" key="3">
    <source>
        <dbReference type="ARBA" id="ARBA00013048"/>
    </source>
</evidence>
<accession>A0AAW1SCQ6</accession>
<comment type="caution">
    <text evidence="12">The sequence shown here is derived from an EMBL/GenBank/DDBJ whole genome shotgun (WGS) entry which is preliminary data.</text>
</comment>
<dbReference type="PANTHER" id="PTHR43866:SF3">
    <property type="entry name" value="METHYLMALONATE-SEMIALDEHYDE DEHYDROGENASE [ACYLATING], MITOCHONDRIAL"/>
    <property type="match status" value="1"/>
</dbReference>
<evidence type="ECO:0000256" key="8">
    <source>
        <dbReference type="ARBA" id="ARBA00023136"/>
    </source>
</evidence>
<keyword evidence="6" id="KW-0560">Oxidoreductase</keyword>
<evidence type="ECO:0000256" key="1">
    <source>
        <dbReference type="ARBA" id="ARBA00004141"/>
    </source>
</evidence>
<dbReference type="GO" id="GO:0005739">
    <property type="term" value="C:mitochondrion"/>
    <property type="evidence" value="ECO:0007669"/>
    <property type="project" value="TreeGrafter"/>
</dbReference>
<dbReference type="CDD" id="cd07085">
    <property type="entry name" value="ALDH_F6_MMSDH"/>
    <property type="match status" value="1"/>
</dbReference>
<comment type="similarity">
    <text evidence="2">Belongs to the aldehyde dehydrogenase family.</text>
</comment>
<name>A0AAW1SCQ6_9CHLO</name>
<dbReference type="InterPro" id="IPR010061">
    <property type="entry name" value="MeMal-semiAld_DH"/>
</dbReference>
<keyword evidence="13" id="KW-1185">Reference proteome</keyword>
<dbReference type="GO" id="GO:0006210">
    <property type="term" value="P:thymine catabolic process"/>
    <property type="evidence" value="ECO:0007669"/>
    <property type="project" value="TreeGrafter"/>
</dbReference>
<feature type="transmembrane region" description="Helical" evidence="10">
    <location>
        <begin position="980"/>
        <end position="1003"/>
    </location>
</feature>
<keyword evidence="5 10" id="KW-1133">Transmembrane helix</keyword>
<dbReference type="InterPro" id="IPR015590">
    <property type="entry name" value="Aldehyde_DH_dom"/>
</dbReference>
<keyword evidence="7" id="KW-0520">NAD</keyword>
<evidence type="ECO:0000256" key="4">
    <source>
        <dbReference type="ARBA" id="ARBA00022692"/>
    </source>
</evidence>
<dbReference type="InterPro" id="IPR016163">
    <property type="entry name" value="Ald_DH_C"/>
</dbReference>
<feature type="compositionally biased region" description="Gly residues" evidence="9">
    <location>
        <begin position="824"/>
        <end position="840"/>
    </location>
</feature>
<feature type="transmembrane region" description="Helical" evidence="10">
    <location>
        <begin position="1041"/>
        <end position="1062"/>
    </location>
</feature>
<dbReference type="GO" id="GO:0006574">
    <property type="term" value="P:L-valine catabolic process"/>
    <property type="evidence" value="ECO:0007669"/>
    <property type="project" value="TreeGrafter"/>
</dbReference>
<dbReference type="InterPro" id="IPR016160">
    <property type="entry name" value="Ald_DH_CS_CYS"/>
</dbReference>
<feature type="transmembrane region" description="Helical" evidence="10">
    <location>
        <begin position="864"/>
        <end position="880"/>
    </location>
</feature>
<feature type="transmembrane region" description="Helical" evidence="10">
    <location>
        <begin position="589"/>
        <end position="610"/>
    </location>
</feature>
<dbReference type="EMBL" id="JALJOU010000004">
    <property type="protein sequence ID" value="KAK9843955.1"/>
    <property type="molecule type" value="Genomic_DNA"/>
</dbReference>
<keyword evidence="8 10" id="KW-0472">Membrane</keyword>
<organism evidence="12 13">
    <name type="scientific">Elliptochloris bilobata</name>
    <dbReference type="NCBI Taxonomy" id="381761"/>
    <lineage>
        <taxon>Eukaryota</taxon>
        <taxon>Viridiplantae</taxon>
        <taxon>Chlorophyta</taxon>
        <taxon>core chlorophytes</taxon>
        <taxon>Trebouxiophyceae</taxon>
        <taxon>Trebouxiophyceae incertae sedis</taxon>
        <taxon>Elliptochloris clade</taxon>
        <taxon>Elliptochloris</taxon>
    </lineage>
</organism>
<dbReference type="PANTHER" id="PTHR43866">
    <property type="entry name" value="MALONATE-SEMIALDEHYDE DEHYDROGENASE"/>
    <property type="match status" value="1"/>
</dbReference>
<dbReference type="GO" id="GO:0016020">
    <property type="term" value="C:membrane"/>
    <property type="evidence" value="ECO:0007669"/>
    <property type="project" value="UniProtKB-SubCell"/>
</dbReference>
<feature type="transmembrane region" description="Helical" evidence="10">
    <location>
        <begin position="650"/>
        <end position="670"/>
    </location>
</feature>
<protein>
    <recommendedName>
        <fullName evidence="3">methylmalonate-semialdehyde dehydrogenase (CoA acylating)</fullName>
        <ecNumber evidence="3">1.2.1.27</ecNumber>
    </recommendedName>
</protein>
<feature type="region of interest" description="Disordered" evidence="9">
    <location>
        <begin position="807"/>
        <end position="852"/>
    </location>
</feature>
<evidence type="ECO:0000256" key="5">
    <source>
        <dbReference type="ARBA" id="ARBA00022989"/>
    </source>
</evidence>
<evidence type="ECO:0000313" key="13">
    <source>
        <dbReference type="Proteomes" id="UP001445335"/>
    </source>
</evidence>
<dbReference type="InterPro" id="IPR016162">
    <property type="entry name" value="Ald_DH_N"/>
</dbReference>
<dbReference type="Gene3D" id="3.40.605.10">
    <property type="entry name" value="Aldehyde Dehydrogenase, Chain A, domain 1"/>
    <property type="match status" value="1"/>
</dbReference>
<dbReference type="InterPro" id="IPR002781">
    <property type="entry name" value="TM_pro_TauE-like"/>
</dbReference>
<feature type="compositionally biased region" description="Polar residues" evidence="9">
    <location>
        <begin position="770"/>
        <end position="779"/>
    </location>
</feature>
<keyword evidence="4 10" id="KW-0812">Transmembrane</keyword>
<feature type="region of interest" description="Disordered" evidence="9">
    <location>
        <begin position="714"/>
        <end position="793"/>
    </location>
</feature>
<feature type="compositionally biased region" description="Gly residues" evidence="9">
    <location>
        <begin position="781"/>
        <end position="793"/>
    </location>
</feature>
<dbReference type="Proteomes" id="UP001445335">
    <property type="component" value="Unassembled WGS sequence"/>
</dbReference>
<dbReference type="InterPro" id="IPR016161">
    <property type="entry name" value="Ald_DH/histidinol_DH"/>
</dbReference>
<dbReference type="Gene3D" id="3.40.309.10">
    <property type="entry name" value="Aldehyde Dehydrogenase, Chain A, domain 2"/>
    <property type="match status" value="1"/>
</dbReference>
<feature type="transmembrane region" description="Helical" evidence="10">
    <location>
        <begin position="551"/>
        <end position="583"/>
    </location>
</feature>